<keyword evidence="2" id="KW-1185">Reference proteome</keyword>
<dbReference type="Proteomes" id="UP001430953">
    <property type="component" value="Unassembled WGS sequence"/>
</dbReference>
<reference evidence="1 2" key="1">
    <citation type="submission" date="2023-03" db="EMBL/GenBank/DDBJ databases">
        <title>High recombination rates correlate with genetic variation in Cardiocondyla obscurior ants.</title>
        <authorList>
            <person name="Errbii M."/>
        </authorList>
    </citation>
    <scope>NUCLEOTIDE SEQUENCE [LARGE SCALE GENOMIC DNA]</scope>
    <source>
        <strain evidence="1">Alpha-2009</strain>
        <tissue evidence="1">Whole body</tissue>
    </source>
</reference>
<dbReference type="EMBL" id="JADYXP020000011">
    <property type="protein sequence ID" value="KAL0114603.1"/>
    <property type="molecule type" value="Genomic_DNA"/>
</dbReference>
<gene>
    <name evidence="1" type="ORF">PUN28_011718</name>
</gene>
<name>A0AAW2FGK2_9HYME</name>
<proteinExistence type="predicted"/>
<dbReference type="AlphaFoldDB" id="A0AAW2FGK2"/>
<accession>A0AAW2FGK2</accession>
<organism evidence="1 2">
    <name type="scientific">Cardiocondyla obscurior</name>
    <dbReference type="NCBI Taxonomy" id="286306"/>
    <lineage>
        <taxon>Eukaryota</taxon>
        <taxon>Metazoa</taxon>
        <taxon>Ecdysozoa</taxon>
        <taxon>Arthropoda</taxon>
        <taxon>Hexapoda</taxon>
        <taxon>Insecta</taxon>
        <taxon>Pterygota</taxon>
        <taxon>Neoptera</taxon>
        <taxon>Endopterygota</taxon>
        <taxon>Hymenoptera</taxon>
        <taxon>Apocrita</taxon>
        <taxon>Aculeata</taxon>
        <taxon>Formicoidea</taxon>
        <taxon>Formicidae</taxon>
        <taxon>Myrmicinae</taxon>
        <taxon>Cardiocondyla</taxon>
    </lineage>
</organism>
<protein>
    <submittedName>
        <fullName evidence="1">Uncharacterized protein</fullName>
    </submittedName>
</protein>
<evidence type="ECO:0000313" key="1">
    <source>
        <dbReference type="EMBL" id="KAL0114603.1"/>
    </source>
</evidence>
<sequence>MCPTVHSDIYGDTIENFSRKKKKMTTGQLRKGAVIKTKSLPSPHFRSLCCWRTFRCVYYTQHILPRGWYSSTTIRAKRGNTFPRLSTSRLFPLRPLEMTLEKPL</sequence>
<comment type="caution">
    <text evidence="1">The sequence shown here is derived from an EMBL/GenBank/DDBJ whole genome shotgun (WGS) entry which is preliminary data.</text>
</comment>
<evidence type="ECO:0000313" key="2">
    <source>
        <dbReference type="Proteomes" id="UP001430953"/>
    </source>
</evidence>